<name>A0A6J6MP89_9ZZZZ</name>
<dbReference type="EMBL" id="CAEZTG010000164">
    <property type="protein sequence ID" value="CAB4576567.1"/>
    <property type="molecule type" value="Genomic_DNA"/>
</dbReference>
<dbReference type="EMBL" id="CAEZVV010000061">
    <property type="protein sequence ID" value="CAB4646561.1"/>
    <property type="molecule type" value="Genomic_DNA"/>
</dbReference>
<accession>A0A6J6MP89</accession>
<dbReference type="EMBL" id="CAEZXE010000044">
    <property type="protein sequence ID" value="CAB4676120.1"/>
    <property type="molecule type" value="Genomic_DNA"/>
</dbReference>
<protein>
    <submittedName>
        <fullName evidence="5">Unannotated protein</fullName>
    </submittedName>
</protein>
<reference evidence="5" key="1">
    <citation type="submission" date="2020-05" db="EMBL/GenBank/DDBJ databases">
        <authorList>
            <person name="Chiriac C."/>
            <person name="Salcher M."/>
            <person name="Ghai R."/>
            <person name="Kavagutti S V."/>
        </authorList>
    </citation>
    <scope>NUCLEOTIDE SEQUENCE</scope>
</reference>
<evidence type="ECO:0000313" key="2">
    <source>
        <dbReference type="EMBL" id="CAB4576567.1"/>
    </source>
</evidence>
<dbReference type="AlphaFoldDB" id="A0A6J6MP89"/>
<dbReference type="EMBL" id="CAEZSU010000034">
    <property type="protein sequence ID" value="CAB4545160.1"/>
    <property type="molecule type" value="Genomic_DNA"/>
</dbReference>
<evidence type="ECO:0000313" key="5">
    <source>
        <dbReference type="EMBL" id="CAB4676120.1"/>
    </source>
</evidence>
<proteinExistence type="predicted"/>
<dbReference type="EMBL" id="CAEZTR010000146">
    <property type="protein sequence ID" value="CAB4588586.1"/>
    <property type="molecule type" value="Genomic_DNA"/>
</dbReference>
<evidence type="ECO:0000313" key="4">
    <source>
        <dbReference type="EMBL" id="CAB4646561.1"/>
    </source>
</evidence>
<evidence type="ECO:0000313" key="1">
    <source>
        <dbReference type="EMBL" id="CAB4545160.1"/>
    </source>
</evidence>
<sequence>MVALSNPGDVAVSAAVDGTDEQSICIGCGLCCDGTVVTHLAVRDESDLGAPLRALGVEIIAAADPPVFELPCPAVCDGVCTIHSLHRPSACAQFECTLSQGVLDGKVALEEARMVISATLALRDAYRNGTVKDDVFQEHVDSVFR</sequence>
<gene>
    <name evidence="1" type="ORF">UFOPK1495_00455</name>
    <name evidence="2" type="ORF">UFOPK1603_01480</name>
    <name evidence="3" type="ORF">UFOPK1711_01696</name>
    <name evidence="4" type="ORF">UFOPK2143_01030</name>
    <name evidence="5" type="ORF">UFOPK2350_00666</name>
</gene>
<organism evidence="5">
    <name type="scientific">freshwater metagenome</name>
    <dbReference type="NCBI Taxonomy" id="449393"/>
    <lineage>
        <taxon>unclassified sequences</taxon>
        <taxon>metagenomes</taxon>
        <taxon>ecological metagenomes</taxon>
    </lineage>
</organism>
<evidence type="ECO:0000313" key="3">
    <source>
        <dbReference type="EMBL" id="CAB4588586.1"/>
    </source>
</evidence>